<evidence type="ECO:0000256" key="5">
    <source>
        <dbReference type="ARBA" id="ARBA00022989"/>
    </source>
</evidence>
<evidence type="ECO:0000256" key="12">
    <source>
        <dbReference type="SAM" id="Phobius"/>
    </source>
</evidence>
<dbReference type="AlphaFoldDB" id="A0A8D8QLR8"/>
<organism evidence="14">
    <name type="scientific">Cacopsylla melanoneura</name>
    <dbReference type="NCBI Taxonomy" id="428564"/>
    <lineage>
        <taxon>Eukaryota</taxon>
        <taxon>Metazoa</taxon>
        <taxon>Ecdysozoa</taxon>
        <taxon>Arthropoda</taxon>
        <taxon>Hexapoda</taxon>
        <taxon>Insecta</taxon>
        <taxon>Pterygota</taxon>
        <taxon>Neoptera</taxon>
        <taxon>Paraneoptera</taxon>
        <taxon>Hemiptera</taxon>
        <taxon>Sternorrhyncha</taxon>
        <taxon>Psylloidea</taxon>
        <taxon>Psyllidae</taxon>
        <taxon>Psyllinae</taxon>
        <taxon>Cacopsylla</taxon>
    </lineage>
</organism>
<keyword evidence="8 10" id="KW-0675">Receptor</keyword>
<feature type="transmembrane region" description="Helical" evidence="12">
    <location>
        <begin position="212"/>
        <end position="236"/>
    </location>
</feature>
<keyword evidence="9 10" id="KW-0807">Transducer</keyword>
<keyword evidence="4 10" id="KW-0812">Transmembrane</keyword>
<keyword evidence="7 12" id="KW-0472">Membrane</keyword>
<dbReference type="PROSITE" id="PS00237">
    <property type="entry name" value="G_PROTEIN_RECEP_F1_1"/>
    <property type="match status" value="1"/>
</dbReference>
<evidence type="ECO:0000256" key="10">
    <source>
        <dbReference type="RuleBase" id="RU000688"/>
    </source>
</evidence>
<dbReference type="PANTHER" id="PTHR24230:SF163">
    <property type="entry name" value="CORAZONIN RECEPTOR, ISOFORM B"/>
    <property type="match status" value="1"/>
</dbReference>
<feature type="transmembrane region" description="Helical" evidence="12">
    <location>
        <begin position="331"/>
        <end position="353"/>
    </location>
</feature>
<name>A0A8D8QLR8_9HEMI</name>
<feature type="transmembrane region" description="Helical" evidence="12">
    <location>
        <begin position="271"/>
        <end position="298"/>
    </location>
</feature>
<evidence type="ECO:0000256" key="4">
    <source>
        <dbReference type="ARBA" id="ARBA00022692"/>
    </source>
</evidence>
<reference evidence="14" key="1">
    <citation type="submission" date="2021-05" db="EMBL/GenBank/DDBJ databases">
        <authorList>
            <person name="Alioto T."/>
            <person name="Alioto T."/>
            <person name="Gomez Garrido J."/>
        </authorList>
    </citation>
    <scope>NUCLEOTIDE SEQUENCE</scope>
</reference>
<dbReference type="InterPro" id="IPR000276">
    <property type="entry name" value="GPCR_Rhodpsn"/>
</dbReference>
<feature type="region of interest" description="Disordered" evidence="11">
    <location>
        <begin position="359"/>
        <end position="385"/>
    </location>
</feature>
<sequence>MNNINCSDLYIANLSLFDNISREPCLQHAPELTSSAYSRAIILAILAILSFVGNVLTIISIRKNRVHRGLRQHSWNGVYTLILHLSVADLFVTVFCLAGEALWSYTVEWILGNMSCKLFKFLQMFSLYLSTFILVLIGIDRFLAVRYPMKSISTSSRCCKFVIGAWILSAICSLPQMVIFHLEKGPFIEDFYQCVTYGFYTEPWQEQLYSCFSLFFMFICPLLILVTTYVSTFLTISRSDRMFKSEVRNSFHTHFDNNRRRLIHRAKMKSLRISIVIVAAFVIWWTPYYTTLIIIMFIKPDEEVVQELLRVIFFFNNNCVLLQVVQELLRVIFFFGMSNSLVNPLIYGAFHLWKPRKQSSNNNNSSFRDRSQASTPNHKSFRNYTNPIRREEETQLVLLENESSRNGNGYSHRIVRSNTTRSYRGS</sequence>
<evidence type="ECO:0000256" key="6">
    <source>
        <dbReference type="ARBA" id="ARBA00023040"/>
    </source>
</evidence>
<dbReference type="Pfam" id="PF00001">
    <property type="entry name" value="7tm_1"/>
    <property type="match status" value="1"/>
</dbReference>
<evidence type="ECO:0000259" key="13">
    <source>
        <dbReference type="PROSITE" id="PS50262"/>
    </source>
</evidence>
<comment type="subcellular location">
    <subcellularLocation>
        <location evidence="1">Cell membrane</location>
        <topology evidence="1">Multi-pass membrane protein</topology>
    </subcellularLocation>
</comment>
<dbReference type="GO" id="GO:0005886">
    <property type="term" value="C:plasma membrane"/>
    <property type="evidence" value="ECO:0007669"/>
    <property type="project" value="UniProtKB-SubCell"/>
</dbReference>
<dbReference type="SUPFAM" id="SSF81321">
    <property type="entry name" value="Family A G protein-coupled receptor-like"/>
    <property type="match status" value="1"/>
</dbReference>
<proteinExistence type="inferred from homology"/>
<evidence type="ECO:0000256" key="8">
    <source>
        <dbReference type="ARBA" id="ARBA00023170"/>
    </source>
</evidence>
<dbReference type="Gene3D" id="1.20.1070.10">
    <property type="entry name" value="Rhodopsin 7-helix transmembrane proteins"/>
    <property type="match status" value="1"/>
</dbReference>
<dbReference type="EMBL" id="HBUF01085468">
    <property type="protein sequence ID" value="CAG6634187.1"/>
    <property type="molecule type" value="Transcribed_RNA"/>
</dbReference>
<evidence type="ECO:0000256" key="3">
    <source>
        <dbReference type="ARBA" id="ARBA00022475"/>
    </source>
</evidence>
<protein>
    <submittedName>
        <fullName evidence="14">Gonadotropin-releasing hormone receptor</fullName>
    </submittedName>
</protein>
<evidence type="ECO:0000256" key="9">
    <source>
        <dbReference type="ARBA" id="ARBA00023224"/>
    </source>
</evidence>
<feature type="transmembrane region" description="Helical" evidence="12">
    <location>
        <begin position="161"/>
        <end position="182"/>
    </location>
</feature>
<evidence type="ECO:0000256" key="1">
    <source>
        <dbReference type="ARBA" id="ARBA00004651"/>
    </source>
</evidence>
<keyword evidence="5 12" id="KW-1133">Transmembrane helix</keyword>
<keyword evidence="3" id="KW-1003">Cell membrane</keyword>
<evidence type="ECO:0000256" key="11">
    <source>
        <dbReference type="SAM" id="MobiDB-lite"/>
    </source>
</evidence>
<dbReference type="PRINTS" id="PR00237">
    <property type="entry name" value="GPCRRHODOPSN"/>
</dbReference>
<accession>A0A8D8QLR8</accession>
<evidence type="ECO:0000256" key="2">
    <source>
        <dbReference type="ARBA" id="ARBA00010663"/>
    </source>
</evidence>
<feature type="transmembrane region" description="Helical" evidence="12">
    <location>
        <begin position="40"/>
        <end position="61"/>
    </location>
</feature>
<dbReference type="PROSITE" id="PS50262">
    <property type="entry name" value="G_PROTEIN_RECEP_F1_2"/>
    <property type="match status" value="1"/>
</dbReference>
<dbReference type="PANTHER" id="PTHR24230">
    <property type="entry name" value="G-PROTEIN COUPLED RECEPTOR"/>
    <property type="match status" value="1"/>
</dbReference>
<feature type="domain" description="G-protein coupled receptors family 1 profile" evidence="13">
    <location>
        <begin position="53"/>
        <end position="347"/>
    </location>
</feature>
<feature type="transmembrane region" description="Helical" evidence="12">
    <location>
        <begin position="125"/>
        <end position="149"/>
    </location>
</feature>
<evidence type="ECO:0000256" key="7">
    <source>
        <dbReference type="ARBA" id="ARBA00023136"/>
    </source>
</evidence>
<dbReference type="GO" id="GO:0035237">
    <property type="term" value="F:corazonin receptor activity"/>
    <property type="evidence" value="ECO:0007669"/>
    <property type="project" value="TreeGrafter"/>
</dbReference>
<feature type="transmembrane region" description="Helical" evidence="12">
    <location>
        <begin position="81"/>
        <end position="105"/>
    </location>
</feature>
<dbReference type="InterPro" id="IPR017452">
    <property type="entry name" value="GPCR_Rhodpsn_7TM"/>
</dbReference>
<dbReference type="EMBL" id="HBUF01085467">
    <property type="protein sequence ID" value="CAG6634186.1"/>
    <property type="molecule type" value="Transcribed_RNA"/>
</dbReference>
<keyword evidence="6 10" id="KW-0297">G-protein coupled receptor</keyword>
<evidence type="ECO:0000313" key="14">
    <source>
        <dbReference type="EMBL" id="CAG6634186.1"/>
    </source>
</evidence>
<comment type="similarity">
    <text evidence="2 10">Belongs to the G-protein coupled receptor 1 family.</text>
</comment>
<feature type="compositionally biased region" description="Polar residues" evidence="11">
    <location>
        <begin position="372"/>
        <end position="385"/>
    </location>
</feature>